<dbReference type="Pfam" id="PF13579">
    <property type="entry name" value="Glyco_trans_4_4"/>
    <property type="match status" value="1"/>
</dbReference>
<evidence type="ECO:0000256" key="1">
    <source>
        <dbReference type="ARBA" id="ARBA00022676"/>
    </source>
</evidence>
<dbReference type="GO" id="GO:0016757">
    <property type="term" value="F:glycosyltransferase activity"/>
    <property type="evidence" value="ECO:0007669"/>
    <property type="project" value="UniProtKB-KW"/>
</dbReference>
<dbReference type="InterPro" id="IPR028098">
    <property type="entry name" value="Glyco_trans_4-like_N"/>
</dbReference>
<dbReference type="Pfam" id="PF00534">
    <property type="entry name" value="Glycos_transf_1"/>
    <property type="match status" value="1"/>
</dbReference>
<protein>
    <submittedName>
        <fullName evidence="5">Glycosyltransferase MshA involved in mycothiol biosynthesis</fullName>
    </submittedName>
</protein>
<keyword evidence="1" id="KW-0328">Glycosyltransferase</keyword>
<dbReference type="InterPro" id="IPR050194">
    <property type="entry name" value="Glycosyltransferase_grp1"/>
</dbReference>
<dbReference type="AlphaFoldDB" id="A0A346Y4P0"/>
<sequence length="426" mass="44761">MTDDHALRRVGLVAVHTSPLAQAGTGDAGGLNVYVDNVAHGLARRGVEVDVFTRRPAGDVPSTVEVEPRLRVHHIEAGPPEADKSELASHLCAFYLGMADHPAARASQILHAHYWMSGWVGLRAQSRLGIPLVQTFHTLARQKNATLAPGDNPEPALRLAAEQRIAVHADAIVAPTPDEAAFLRREMGASRVHVVEPGVDLSTFNTAAGRSWTADLLGGGRDARVVLFVGRLQPLKGPDTAVRTIAALAATMPADAPPVRLVVVGGPSGNGAGVVDPPALQALAEQLGVADRVAFLSPRSHEQLAALYRAADVVLMPSHSESFGLVALEAQACGTPVVATDVGGLRHVLGPLEGDPGGGTLVAEHDPNAFAKALLPYLLDPAVRAEAAEHAIRRADRFSWDATVERTLGVYEQALGLRDAVVQRGA</sequence>
<proteinExistence type="predicted"/>
<reference evidence="5 6" key="1">
    <citation type="submission" date="2018-09" db="EMBL/GenBank/DDBJ databases">
        <title>Complete genome sequence of Euzebya sp. DY32-46 isolated from seawater of Pacific Ocean.</title>
        <authorList>
            <person name="Xu L."/>
            <person name="Wu Y.-H."/>
            <person name="Xu X.-W."/>
        </authorList>
    </citation>
    <scope>NUCLEOTIDE SEQUENCE [LARGE SCALE GENOMIC DNA]</scope>
    <source>
        <strain evidence="5 6">DY32-46</strain>
    </source>
</reference>
<feature type="domain" description="Glycosyltransferase subfamily 4-like N-terminal" evidence="4">
    <location>
        <begin position="29"/>
        <end position="198"/>
    </location>
</feature>
<keyword evidence="2 5" id="KW-0808">Transferase</keyword>
<dbReference type="PANTHER" id="PTHR45947">
    <property type="entry name" value="SULFOQUINOVOSYL TRANSFERASE SQD2"/>
    <property type="match status" value="1"/>
</dbReference>
<dbReference type="Proteomes" id="UP000264006">
    <property type="component" value="Chromosome"/>
</dbReference>
<dbReference type="RefSeq" id="WP_216826253.1">
    <property type="nucleotide sequence ID" value="NZ_CP031165.1"/>
</dbReference>
<dbReference type="PANTHER" id="PTHR45947:SF3">
    <property type="entry name" value="SULFOQUINOVOSYL TRANSFERASE SQD2"/>
    <property type="match status" value="1"/>
</dbReference>
<feature type="domain" description="Glycosyl transferase family 1" evidence="3">
    <location>
        <begin position="222"/>
        <end position="392"/>
    </location>
</feature>
<accession>A0A346Y4P0</accession>
<organism evidence="5 6">
    <name type="scientific">Euzebya pacifica</name>
    <dbReference type="NCBI Taxonomy" id="1608957"/>
    <lineage>
        <taxon>Bacteria</taxon>
        <taxon>Bacillati</taxon>
        <taxon>Actinomycetota</taxon>
        <taxon>Nitriliruptoria</taxon>
        <taxon>Euzebyales</taxon>
    </lineage>
</organism>
<keyword evidence="6" id="KW-1185">Reference proteome</keyword>
<dbReference type="GO" id="GO:1901137">
    <property type="term" value="P:carbohydrate derivative biosynthetic process"/>
    <property type="evidence" value="ECO:0007669"/>
    <property type="project" value="UniProtKB-ARBA"/>
</dbReference>
<dbReference type="InterPro" id="IPR001296">
    <property type="entry name" value="Glyco_trans_1"/>
</dbReference>
<dbReference type="Gene3D" id="3.40.50.2000">
    <property type="entry name" value="Glycogen Phosphorylase B"/>
    <property type="match status" value="2"/>
</dbReference>
<evidence type="ECO:0000259" key="3">
    <source>
        <dbReference type="Pfam" id="PF00534"/>
    </source>
</evidence>
<evidence type="ECO:0000313" key="5">
    <source>
        <dbReference type="EMBL" id="AXV09437.1"/>
    </source>
</evidence>
<dbReference type="KEGG" id="euz:DVS28_a4776"/>
<dbReference type="SUPFAM" id="SSF53756">
    <property type="entry name" value="UDP-Glycosyltransferase/glycogen phosphorylase"/>
    <property type="match status" value="1"/>
</dbReference>
<name>A0A346Y4P0_9ACTN</name>
<dbReference type="EMBL" id="CP031165">
    <property type="protein sequence ID" value="AXV09437.1"/>
    <property type="molecule type" value="Genomic_DNA"/>
</dbReference>
<evidence type="ECO:0000256" key="2">
    <source>
        <dbReference type="ARBA" id="ARBA00022679"/>
    </source>
</evidence>
<gene>
    <name evidence="5" type="ORF">DVS28_a4776</name>
</gene>
<evidence type="ECO:0000259" key="4">
    <source>
        <dbReference type="Pfam" id="PF13579"/>
    </source>
</evidence>
<evidence type="ECO:0000313" key="6">
    <source>
        <dbReference type="Proteomes" id="UP000264006"/>
    </source>
</evidence>